<dbReference type="Proteomes" id="UP001548832">
    <property type="component" value="Unassembled WGS sequence"/>
</dbReference>
<gene>
    <name evidence="1" type="ORF">ABVQ20_27995</name>
</gene>
<name>A0ABV2DLF3_9HYPH</name>
<dbReference type="EMBL" id="JBEWSZ010000002">
    <property type="protein sequence ID" value="MET2830837.1"/>
    <property type="molecule type" value="Genomic_DNA"/>
</dbReference>
<evidence type="ECO:0008006" key="3">
    <source>
        <dbReference type="Google" id="ProtNLM"/>
    </source>
</evidence>
<proteinExistence type="predicted"/>
<organism evidence="1 2">
    <name type="scientific">Mesorhizobium shangrilense</name>
    <dbReference type="NCBI Taxonomy" id="460060"/>
    <lineage>
        <taxon>Bacteria</taxon>
        <taxon>Pseudomonadati</taxon>
        <taxon>Pseudomonadota</taxon>
        <taxon>Alphaproteobacteria</taxon>
        <taxon>Hyphomicrobiales</taxon>
        <taxon>Phyllobacteriaceae</taxon>
        <taxon>Mesorhizobium</taxon>
    </lineage>
</organism>
<accession>A0ABV2DLF3</accession>
<protein>
    <recommendedName>
        <fullName evidence="3">DUF2591 domain-containing protein</fullName>
    </recommendedName>
</protein>
<evidence type="ECO:0000313" key="2">
    <source>
        <dbReference type="Proteomes" id="UP001548832"/>
    </source>
</evidence>
<evidence type="ECO:0000313" key="1">
    <source>
        <dbReference type="EMBL" id="MET2830837.1"/>
    </source>
</evidence>
<keyword evidence="2" id="KW-1185">Reference proteome</keyword>
<dbReference type="RefSeq" id="WP_354462899.1">
    <property type="nucleotide sequence ID" value="NZ_JBEWSZ010000002.1"/>
</dbReference>
<comment type="caution">
    <text evidence="1">The sequence shown here is derived from an EMBL/GenBank/DDBJ whole genome shotgun (WGS) entry which is preliminary data.</text>
</comment>
<reference evidence="1 2" key="1">
    <citation type="submission" date="2024-06" db="EMBL/GenBank/DDBJ databases">
        <authorList>
            <person name="Kim D.-U."/>
        </authorList>
    </citation>
    <scope>NUCLEOTIDE SEQUENCE [LARGE SCALE GENOMIC DNA]</scope>
    <source>
        <strain evidence="1 2">KACC15460</strain>
    </source>
</reference>
<sequence>MTTYADVDRIIDLWVKATGSTLFTEWAGKPARFFHIGGTRPFECFQISIDLPGPYEIAVFARAIDTCDDTEMEMQRTWTGPVSQLDEMLATAVAIVEQWKARWDVAN</sequence>